<name>G4NKZ6_PYRO7</name>
<accession>G4NKZ6</accession>
<reference key="2">
    <citation type="submission" date="2011-05" db="EMBL/GenBank/DDBJ databases">
        <title>The Genome Sequence of Magnaporthe oryzae 70-15.</title>
        <authorList>
            <consortium name="The Broad Institute Genome Sequencing Platform"/>
            <person name="Ma L.-J."/>
            <person name="Dead R."/>
            <person name="Young S.K."/>
            <person name="Zeng Q."/>
            <person name="Gargeya S."/>
            <person name="Fitzgerald M."/>
            <person name="Haas B."/>
            <person name="Abouelleil A."/>
            <person name="Alvarado L."/>
            <person name="Arachchi H.M."/>
            <person name="Berlin A."/>
            <person name="Brown A."/>
            <person name="Chapman S.B."/>
            <person name="Chen Z."/>
            <person name="Dunbar C."/>
            <person name="Freedman E."/>
            <person name="Gearin G."/>
            <person name="Gellesch M."/>
            <person name="Goldberg J."/>
            <person name="Griggs A."/>
            <person name="Gujja S."/>
            <person name="Heiman D."/>
            <person name="Howarth C."/>
            <person name="Larson L."/>
            <person name="Lui A."/>
            <person name="MacDonald P.J.P."/>
            <person name="Mehta T."/>
            <person name="Montmayeur A."/>
            <person name="Murphy C."/>
            <person name="Neiman D."/>
            <person name="Pearson M."/>
            <person name="Priest M."/>
            <person name="Roberts A."/>
            <person name="Saif S."/>
            <person name="Shea T."/>
            <person name="Shenoy N."/>
            <person name="Sisk P."/>
            <person name="Stolte C."/>
            <person name="Sykes S."/>
            <person name="Yandava C."/>
            <person name="Wortman J."/>
            <person name="Nusbaum C."/>
            <person name="Birren B."/>
        </authorList>
    </citation>
    <scope>NUCLEOTIDE SEQUENCE</scope>
    <source>
        <strain>70-15</strain>
    </source>
</reference>
<keyword evidence="2" id="KW-1185">Reference proteome</keyword>
<sequence length="76" mass="8234">MEVWAAGAVKHRRVAYVNGTIEGFPSATMKSFGTFKEPWFNTILAPASKARVPSPAALFGYFDFGFNAQDSEASAD</sequence>
<organism evidence="1 2">
    <name type="scientific">Pyricularia oryzae (strain 70-15 / ATCC MYA-4617 / FGSC 8958)</name>
    <name type="common">Rice blast fungus</name>
    <name type="synonym">Magnaporthe oryzae</name>
    <dbReference type="NCBI Taxonomy" id="242507"/>
    <lineage>
        <taxon>Eukaryota</taxon>
        <taxon>Fungi</taxon>
        <taxon>Dikarya</taxon>
        <taxon>Ascomycota</taxon>
        <taxon>Pezizomycotina</taxon>
        <taxon>Sordariomycetes</taxon>
        <taxon>Sordariomycetidae</taxon>
        <taxon>Magnaporthales</taxon>
        <taxon>Pyriculariaceae</taxon>
        <taxon>Pyricularia</taxon>
    </lineage>
</organism>
<dbReference type="InParanoid" id="G4NKZ6"/>
<dbReference type="KEGG" id="mgr:MGG_18074"/>
<reference evidence="1 2" key="1">
    <citation type="journal article" date="2005" name="Nature">
        <title>The genome sequence of the rice blast fungus Magnaporthe grisea.</title>
        <authorList>
            <person name="Dean R.A."/>
            <person name="Talbot N.J."/>
            <person name="Ebbole D.J."/>
            <person name="Farman M.L."/>
            <person name="Mitchell T.K."/>
            <person name="Orbach M.J."/>
            <person name="Thon M."/>
            <person name="Kulkarni R."/>
            <person name="Xu J.R."/>
            <person name="Pan H."/>
            <person name="Read N.D."/>
            <person name="Lee Y.H."/>
            <person name="Carbone I."/>
            <person name="Brown D."/>
            <person name="Oh Y.Y."/>
            <person name="Donofrio N."/>
            <person name="Jeong J.S."/>
            <person name="Soanes D.M."/>
            <person name="Djonovic S."/>
            <person name="Kolomiets E."/>
            <person name="Rehmeyer C."/>
            <person name="Li W."/>
            <person name="Harding M."/>
            <person name="Kim S."/>
            <person name="Lebrun M.H."/>
            <person name="Bohnert H."/>
            <person name="Coughlan S."/>
            <person name="Butler J."/>
            <person name="Calvo S."/>
            <person name="Ma L.J."/>
            <person name="Nicol R."/>
            <person name="Purcell S."/>
            <person name="Nusbaum C."/>
            <person name="Galagan J.E."/>
            <person name="Birren B.W."/>
        </authorList>
    </citation>
    <scope>NUCLEOTIDE SEQUENCE [LARGE SCALE GENOMIC DNA]</scope>
    <source>
        <strain evidence="2">70-15 / ATCC MYA-4617 / FGSC 8958</strain>
    </source>
</reference>
<gene>
    <name evidence="1" type="ORF">MGG_18074</name>
</gene>
<protein>
    <submittedName>
        <fullName evidence="1">Uncharacterized protein</fullName>
    </submittedName>
</protein>
<dbReference type="VEuPathDB" id="FungiDB:MGG_18074"/>
<dbReference type="GeneID" id="12986027"/>
<evidence type="ECO:0000313" key="1">
    <source>
        <dbReference type="EMBL" id="EHA46688.1"/>
    </source>
</evidence>
<evidence type="ECO:0000313" key="2">
    <source>
        <dbReference type="Proteomes" id="UP000009058"/>
    </source>
</evidence>
<dbReference type="EMBL" id="CM001237">
    <property type="protein sequence ID" value="EHA46688.1"/>
    <property type="molecule type" value="Genomic_DNA"/>
</dbReference>
<dbReference type="HOGENOM" id="CLU_2654991_0_0_1"/>
<proteinExistence type="predicted"/>
<dbReference type="Proteomes" id="UP000009058">
    <property type="component" value="Chromosome 7"/>
</dbReference>
<dbReference type="AlphaFoldDB" id="G4NKZ6"/>
<dbReference type="RefSeq" id="XP_003721431.1">
    <property type="nucleotide sequence ID" value="XM_003721383.1"/>
</dbReference>